<evidence type="ECO:0000256" key="3">
    <source>
        <dbReference type="ARBA" id="ARBA00023242"/>
    </source>
</evidence>
<feature type="region of interest" description="Disordered" evidence="4">
    <location>
        <begin position="237"/>
        <end position="259"/>
    </location>
</feature>
<evidence type="ECO:0000256" key="4">
    <source>
        <dbReference type="SAM" id="MobiDB-lite"/>
    </source>
</evidence>
<feature type="compositionally biased region" description="Basic and acidic residues" evidence="4">
    <location>
        <begin position="508"/>
        <end position="527"/>
    </location>
</feature>
<sequence>MFFTPEVLQKRDSGFGLLWLAATLGPQSVFRKLPKRSVVSADITELCDQIVEPAEPLALRLSSNLMIGVVRVYKVKQDILMNDVTACTNSLKKMAHDIVSPMHLQMAQSNLKESALSIVAHPSQAFALEFDNMVANWDDYLNIMEKGSEDQDDYEDPLRAKQKKKGKTRPPPSTEMPRADAHTLPPSHEDTFSMSMDFPMDPSSSQQDLSFHPDMEPFPIGDLDLVLPPDWITATNVNDDNVDPFADPQNQAADGLGDVDYNAAPMEIDSLDQPFADISPEMDANEYGLDNGEEHTSSNKRKQPDDADMDAASRGAEHEDQAGGAGQLDTADAFSREFLTQDQPDAVAQNKVVAEKEPRKAKKPRLILDARIELTDEELKASRAEYIKQQRLRRRQMTHKRTEKEDAQILDHLLWTVPLGIQATTLVDFWRSHLKLQVESRTGKLADTAVRSEKEGNAQRRPKRTPDGTPQALHDQAPFQPGPYEDQVGVDMDFFANDNPPEEVPFEMENRRDPSILRSSEEPEQARRASRPASSVGSQTRFKPQNQDRDLSSAGTQRSALLPWDYAAPSSATNNDPFDDGSASYRLRESPAHRRSSINPSYLSSATGLSPGAKGPSRMIDEDFAFNITHADEQQTLEDTQQSNQYSAALEKNSHNFLEYAKMQQQSLQASSTGATGLPFDTVAPKLTCTRQVAAAAFYHCLALATKDLLRVEQPVPHGPITLHIF</sequence>
<dbReference type="SUPFAM" id="SSF46785">
    <property type="entry name" value="Winged helix' DNA-binding domain"/>
    <property type="match status" value="1"/>
</dbReference>
<evidence type="ECO:0000313" key="7">
    <source>
        <dbReference type="EMBL" id="TFL06215.1"/>
    </source>
</evidence>
<dbReference type="InterPro" id="IPR039781">
    <property type="entry name" value="Rad21/Rec8-like"/>
</dbReference>
<feature type="compositionally biased region" description="Low complexity" evidence="4">
    <location>
        <begin position="192"/>
        <end position="205"/>
    </location>
</feature>
<dbReference type="GO" id="GO:0008278">
    <property type="term" value="C:cohesin complex"/>
    <property type="evidence" value="ECO:0007669"/>
    <property type="project" value="InterPro"/>
</dbReference>
<dbReference type="Pfam" id="PF04824">
    <property type="entry name" value="Rad21_Rec8"/>
    <property type="match status" value="1"/>
</dbReference>
<feature type="domain" description="Rad21/Rec8-like protein C-terminal eukaryotic" evidence="5">
    <location>
        <begin position="689"/>
        <end position="723"/>
    </location>
</feature>
<comment type="subcellular location">
    <subcellularLocation>
        <location evidence="1">Nucleus</location>
    </subcellularLocation>
</comment>
<dbReference type="InterPro" id="IPR006910">
    <property type="entry name" value="Rad21_Rec8_N"/>
</dbReference>
<dbReference type="PANTHER" id="PTHR12585">
    <property type="entry name" value="SCC1 / RAD21 FAMILY MEMBER"/>
    <property type="match status" value="1"/>
</dbReference>
<dbReference type="GO" id="GO:0003682">
    <property type="term" value="F:chromatin binding"/>
    <property type="evidence" value="ECO:0007669"/>
    <property type="project" value="TreeGrafter"/>
</dbReference>
<name>A0A5C3QW38_9AGAR</name>
<dbReference type="InterPro" id="IPR006909">
    <property type="entry name" value="Rad21/Rec8_C_eu"/>
</dbReference>
<proteinExistence type="inferred from homology"/>
<keyword evidence="8" id="KW-1185">Reference proteome</keyword>
<dbReference type="PANTHER" id="PTHR12585:SF72">
    <property type="entry name" value="MEIOTIC RECOMBINATION PROTEIN REC8"/>
    <property type="match status" value="1"/>
</dbReference>
<protein>
    <submittedName>
        <fullName evidence="7">Rec8 like protein-domain-containing protein</fullName>
    </submittedName>
</protein>
<feature type="compositionally biased region" description="Basic and acidic residues" evidence="4">
    <location>
        <begin position="447"/>
        <end position="458"/>
    </location>
</feature>
<dbReference type="InterPro" id="IPR036390">
    <property type="entry name" value="WH_DNA-bd_sf"/>
</dbReference>
<feature type="region of interest" description="Disordered" evidence="4">
    <location>
        <begin position="148"/>
        <end position="212"/>
    </location>
</feature>
<dbReference type="Gene3D" id="1.10.10.580">
    <property type="entry name" value="Structural maintenance of chromosome 1. Chain E"/>
    <property type="match status" value="1"/>
</dbReference>
<evidence type="ECO:0000313" key="8">
    <source>
        <dbReference type="Proteomes" id="UP000305067"/>
    </source>
</evidence>
<accession>A0A5C3QW38</accession>
<dbReference type="Pfam" id="PF04825">
    <property type="entry name" value="Rad21_Rec8_N"/>
    <property type="match status" value="1"/>
</dbReference>
<dbReference type="GO" id="GO:1990414">
    <property type="term" value="P:replication-born double-strand break repair via sister chromatid exchange"/>
    <property type="evidence" value="ECO:0007669"/>
    <property type="project" value="TreeGrafter"/>
</dbReference>
<feature type="region of interest" description="Disordered" evidence="4">
    <location>
        <begin position="447"/>
        <end position="616"/>
    </location>
</feature>
<evidence type="ECO:0000259" key="6">
    <source>
        <dbReference type="Pfam" id="PF04825"/>
    </source>
</evidence>
<feature type="compositionally biased region" description="Basic and acidic residues" evidence="4">
    <location>
        <begin position="177"/>
        <end position="191"/>
    </location>
</feature>
<dbReference type="GO" id="GO:0007062">
    <property type="term" value="P:sister chromatid cohesion"/>
    <property type="evidence" value="ECO:0007669"/>
    <property type="project" value="InterPro"/>
</dbReference>
<feature type="compositionally biased region" description="Polar residues" evidence="4">
    <location>
        <begin position="597"/>
        <end position="608"/>
    </location>
</feature>
<dbReference type="EMBL" id="ML178815">
    <property type="protein sequence ID" value="TFL06215.1"/>
    <property type="molecule type" value="Genomic_DNA"/>
</dbReference>
<feature type="domain" description="Rad21/Rec8-like protein N-terminal" evidence="6">
    <location>
        <begin position="1"/>
        <end position="109"/>
    </location>
</feature>
<dbReference type="InterPro" id="IPR023093">
    <property type="entry name" value="ScpA-like_C"/>
</dbReference>
<feature type="compositionally biased region" description="Basic and acidic residues" evidence="4">
    <location>
        <begin position="292"/>
        <end position="305"/>
    </location>
</feature>
<dbReference type="OrthoDB" id="10071381at2759"/>
<dbReference type="AlphaFoldDB" id="A0A5C3QW38"/>
<evidence type="ECO:0000256" key="1">
    <source>
        <dbReference type="ARBA" id="ARBA00004123"/>
    </source>
</evidence>
<organism evidence="7 8">
    <name type="scientific">Pterulicium gracile</name>
    <dbReference type="NCBI Taxonomy" id="1884261"/>
    <lineage>
        <taxon>Eukaryota</taxon>
        <taxon>Fungi</taxon>
        <taxon>Dikarya</taxon>
        <taxon>Basidiomycota</taxon>
        <taxon>Agaricomycotina</taxon>
        <taxon>Agaricomycetes</taxon>
        <taxon>Agaricomycetidae</taxon>
        <taxon>Agaricales</taxon>
        <taxon>Pleurotineae</taxon>
        <taxon>Pterulaceae</taxon>
        <taxon>Pterulicium</taxon>
    </lineage>
</organism>
<comment type="similarity">
    <text evidence="2">Belongs to the rad21 family.</text>
</comment>
<dbReference type="STRING" id="1884261.A0A5C3QW38"/>
<keyword evidence="3" id="KW-0539">Nucleus</keyword>
<feature type="region of interest" description="Disordered" evidence="4">
    <location>
        <begin position="277"/>
        <end position="326"/>
    </location>
</feature>
<reference evidence="7 8" key="1">
    <citation type="journal article" date="2019" name="Nat. Ecol. Evol.">
        <title>Megaphylogeny resolves global patterns of mushroom evolution.</title>
        <authorList>
            <person name="Varga T."/>
            <person name="Krizsan K."/>
            <person name="Foldi C."/>
            <person name="Dima B."/>
            <person name="Sanchez-Garcia M."/>
            <person name="Sanchez-Ramirez S."/>
            <person name="Szollosi G.J."/>
            <person name="Szarkandi J.G."/>
            <person name="Papp V."/>
            <person name="Albert L."/>
            <person name="Andreopoulos W."/>
            <person name="Angelini C."/>
            <person name="Antonin V."/>
            <person name="Barry K.W."/>
            <person name="Bougher N.L."/>
            <person name="Buchanan P."/>
            <person name="Buyck B."/>
            <person name="Bense V."/>
            <person name="Catcheside P."/>
            <person name="Chovatia M."/>
            <person name="Cooper J."/>
            <person name="Damon W."/>
            <person name="Desjardin D."/>
            <person name="Finy P."/>
            <person name="Geml J."/>
            <person name="Haridas S."/>
            <person name="Hughes K."/>
            <person name="Justo A."/>
            <person name="Karasinski D."/>
            <person name="Kautmanova I."/>
            <person name="Kiss B."/>
            <person name="Kocsube S."/>
            <person name="Kotiranta H."/>
            <person name="LaButti K.M."/>
            <person name="Lechner B.E."/>
            <person name="Liimatainen K."/>
            <person name="Lipzen A."/>
            <person name="Lukacs Z."/>
            <person name="Mihaltcheva S."/>
            <person name="Morgado L.N."/>
            <person name="Niskanen T."/>
            <person name="Noordeloos M.E."/>
            <person name="Ohm R.A."/>
            <person name="Ortiz-Santana B."/>
            <person name="Ovrebo C."/>
            <person name="Racz N."/>
            <person name="Riley R."/>
            <person name="Savchenko A."/>
            <person name="Shiryaev A."/>
            <person name="Soop K."/>
            <person name="Spirin V."/>
            <person name="Szebenyi C."/>
            <person name="Tomsovsky M."/>
            <person name="Tulloss R.E."/>
            <person name="Uehling J."/>
            <person name="Grigoriev I.V."/>
            <person name="Vagvolgyi C."/>
            <person name="Papp T."/>
            <person name="Martin F.M."/>
            <person name="Miettinen O."/>
            <person name="Hibbett D.S."/>
            <person name="Nagy L.G."/>
        </authorList>
    </citation>
    <scope>NUCLEOTIDE SEQUENCE [LARGE SCALE GENOMIC DNA]</scope>
    <source>
        <strain evidence="7 8">CBS 309.79</strain>
    </source>
</reference>
<feature type="compositionally biased region" description="Polar residues" evidence="4">
    <location>
        <begin position="532"/>
        <end position="545"/>
    </location>
</feature>
<evidence type="ECO:0000259" key="5">
    <source>
        <dbReference type="Pfam" id="PF04824"/>
    </source>
</evidence>
<dbReference type="Proteomes" id="UP000305067">
    <property type="component" value="Unassembled WGS sequence"/>
</dbReference>
<evidence type="ECO:0000256" key="2">
    <source>
        <dbReference type="ARBA" id="ARBA00009870"/>
    </source>
</evidence>
<dbReference type="GO" id="GO:0005634">
    <property type="term" value="C:nucleus"/>
    <property type="evidence" value="ECO:0007669"/>
    <property type="project" value="UniProtKB-SubCell"/>
</dbReference>
<gene>
    <name evidence="7" type="ORF">BDV98DRAFT_142330</name>
</gene>